<dbReference type="PANTHER" id="PTHR33142">
    <property type="entry name" value="CYCLIN-DEPENDENT PROTEIN KINASE INHIBITOR SMR13"/>
    <property type="match status" value="1"/>
</dbReference>
<dbReference type="PANTHER" id="PTHR33142:SF89">
    <property type="entry name" value="CYCLIN-DEPENDENT PROTEIN KINASE INHIBITOR SMR2"/>
    <property type="match status" value="1"/>
</dbReference>
<keyword evidence="2" id="KW-0131">Cell cycle</keyword>
<dbReference type="GO" id="GO:0032875">
    <property type="term" value="P:regulation of DNA endoreduplication"/>
    <property type="evidence" value="ECO:0007669"/>
    <property type="project" value="InterPro"/>
</dbReference>
<dbReference type="GO" id="GO:0004860">
    <property type="term" value="F:protein kinase inhibitor activity"/>
    <property type="evidence" value="ECO:0007669"/>
    <property type="project" value="UniProtKB-KW"/>
</dbReference>
<keyword evidence="4" id="KW-1185">Reference proteome</keyword>
<proteinExistence type="predicted"/>
<dbReference type="KEGG" id="qsa:O6P43_008687"/>
<evidence type="ECO:0000256" key="1">
    <source>
        <dbReference type="ARBA" id="ARBA00023013"/>
    </source>
</evidence>
<dbReference type="EMBL" id="JARAOO010000004">
    <property type="protein sequence ID" value="KAJ7970512.1"/>
    <property type="molecule type" value="Genomic_DNA"/>
</dbReference>
<gene>
    <name evidence="3" type="ORF">O6P43_008687</name>
</gene>
<evidence type="ECO:0000313" key="4">
    <source>
        <dbReference type="Proteomes" id="UP001163823"/>
    </source>
</evidence>
<evidence type="ECO:0000313" key="3">
    <source>
        <dbReference type="EMBL" id="KAJ7970512.1"/>
    </source>
</evidence>
<organism evidence="3 4">
    <name type="scientific">Quillaja saponaria</name>
    <name type="common">Soap bark tree</name>
    <dbReference type="NCBI Taxonomy" id="32244"/>
    <lineage>
        <taxon>Eukaryota</taxon>
        <taxon>Viridiplantae</taxon>
        <taxon>Streptophyta</taxon>
        <taxon>Embryophyta</taxon>
        <taxon>Tracheophyta</taxon>
        <taxon>Spermatophyta</taxon>
        <taxon>Magnoliopsida</taxon>
        <taxon>eudicotyledons</taxon>
        <taxon>Gunneridae</taxon>
        <taxon>Pentapetalae</taxon>
        <taxon>rosids</taxon>
        <taxon>fabids</taxon>
        <taxon>Fabales</taxon>
        <taxon>Quillajaceae</taxon>
        <taxon>Quillaja</taxon>
    </lineage>
</organism>
<dbReference type="InterPro" id="IPR040389">
    <property type="entry name" value="SMR"/>
</dbReference>
<name>A0AAD7PWU4_QUISA</name>
<comment type="caution">
    <text evidence="3">The sequence shown here is derived from an EMBL/GenBank/DDBJ whole genome shotgun (WGS) entry which is preliminary data.</text>
</comment>
<evidence type="ECO:0000256" key="2">
    <source>
        <dbReference type="ARBA" id="ARBA00023306"/>
    </source>
</evidence>
<accession>A0AAD7PWU4</accession>
<protein>
    <submittedName>
        <fullName evidence="3">Cyclin-dependent protein kinase inhibitor SMR1-like</fullName>
    </submittedName>
</protein>
<dbReference type="Proteomes" id="UP001163823">
    <property type="component" value="Chromosome 4"/>
</dbReference>
<sequence>MSTDLQLRLDLPKIRVTIPTIKSFLNSNSEANDKNDAVNKEDMICTTPTSKENRIPAILSCPPAPRKRRRVVPSKRRLLEEFQFYEVVNREEVDGFFRSSSGSDRPVKRSCFRCL</sequence>
<dbReference type="AlphaFoldDB" id="A0AAD7PWU4"/>
<reference evidence="3" key="1">
    <citation type="journal article" date="2023" name="Science">
        <title>Elucidation of the pathway for biosynthesis of saponin adjuvants from the soapbark tree.</title>
        <authorList>
            <person name="Reed J."/>
            <person name="Orme A."/>
            <person name="El-Demerdash A."/>
            <person name="Owen C."/>
            <person name="Martin L.B.B."/>
            <person name="Misra R.C."/>
            <person name="Kikuchi S."/>
            <person name="Rejzek M."/>
            <person name="Martin A.C."/>
            <person name="Harkess A."/>
            <person name="Leebens-Mack J."/>
            <person name="Louveau T."/>
            <person name="Stephenson M.J."/>
            <person name="Osbourn A."/>
        </authorList>
    </citation>
    <scope>NUCLEOTIDE SEQUENCE</scope>
    <source>
        <strain evidence="3">S10</strain>
    </source>
</reference>
<keyword evidence="1 3" id="KW-0649">Protein kinase inhibitor</keyword>